<reference evidence="3" key="1">
    <citation type="submission" date="2021-01" db="EMBL/GenBank/DDBJ databases">
        <title>Genome public.</title>
        <authorList>
            <person name="Liu C."/>
            <person name="Sun Q."/>
        </authorList>
    </citation>
    <scope>NUCLEOTIDE SEQUENCE [LARGE SCALE GENOMIC DNA]</scope>
    <source>
        <strain evidence="3">YIM B02505</strain>
    </source>
</reference>
<accession>A0ABS1EVC2</accession>
<keyword evidence="1" id="KW-0472">Membrane</keyword>
<name>A0ABS1EVC2_9CLOT</name>
<proteinExistence type="predicted"/>
<comment type="caution">
    <text evidence="2">The sequence shown here is derived from an EMBL/GenBank/DDBJ whole genome shotgun (WGS) entry which is preliminary data.</text>
</comment>
<keyword evidence="1" id="KW-1133">Transmembrane helix</keyword>
<protein>
    <submittedName>
        <fullName evidence="2">Uncharacterized protein</fullName>
    </submittedName>
</protein>
<feature type="transmembrane region" description="Helical" evidence="1">
    <location>
        <begin position="60"/>
        <end position="81"/>
    </location>
</feature>
<evidence type="ECO:0000313" key="2">
    <source>
        <dbReference type="EMBL" id="MBK1813243.1"/>
    </source>
</evidence>
<organism evidence="2 3">
    <name type="scientific">Clostridium yunnanense</name>
    <dbReference type="NCBI Taxonomy" id="2800325"/>
    <lineage>
        <taxon>Bacteria</taxon>
        <taxon>Bacillati</taxon>
        <taxon>Bacillota</taxon>
        <taxon>Clostridia</taxon>
        <taxon>Eubacteriales</taxon>
        <taxon>Clostridiaceae</taxon>
        <taxon>Clostridium</taxon>
    </lineage>
</organism>
<evidence type="ECO:0000256" key="1">
    <source>
        <dbReference type="SAM" id="Phobius"/>
    </source>
</evidence>
<gene>
    <name evidence="2" type="ORF">JHL18_21715</name>
</gene>
<keyword evidence="3" id="KW-1185">Reference proteome</keyword>
<sequence>MITSFILGLIVSILVVSIIIFNLEKFKVFINNRLLLVIMFVCLFAIDVLIRSIFPLSNPVRAIISGVISPLEIIIFLVFIVNRKKINNT</sequence>
<feature type="transmembrane region" description="Helical" evidence="1">
    <location>
        <begin position="6"/>
        <end position="23"/>
    </location>
</feature>
<evidence type="ECO:0000313" key="3">
    <source>
        <dbReference type="Proteomes" id="UP000596739"/>
    </source>
</evidence>
<dbReference type="Proteomes" id="UP000596739">
    <property type="component" value="Unassembled WGS sequence"/>
</dbReference>
<keyword evidence="1" id="KW-0812">Transmembrane</keyword>
<dbReference type="EMBL" id="JAENHN010000059">
    <property type="protein sequence ID" value="MBK1813243.1"/>
    <property type="molecule type" value="Genomic_DNA"/>
</dbReference>
<dbReference type="RefSeq" id="WP_200273155.1">
    <property type="nucleotide sequence ID" value="NZ_JAENHN010000059.1"/>
</dbReference>
<feature type="transmembrane region" description="Helical" evidence="1">
    <location>
        <begin position="35"/>
        <end position="54"/>
    </location>
</feature>